<dbReference type="Proteomes" id="UP000006727">
    <property type="component" value="Chromosome 11"/>
</dbReference>
<dbReference type="AlphaFoldDB" id="A0A2K1JV69"/>
<name>A0A2K1JV69_PHYPA</name>
<evidence type="ECO:0000313" key="1">
    <source>
        <dbReference type="EMBL" id="PNR45428.1"/>
    </source>
</evidence>
<reference evidence="1 3" key="2">
    <citation type="journal article" date="2018" name="Plant J.">
        <title>The Physcomitrella patens chromosome-scale assembly reveals moss genome structure and evolution.</title>
        <authorList>
            <person name="Lang D."/>
            <person name="Ullrich K.K."/>
            <person name="Murat F."/>
            <person name="Fuchs J."/>
            <person name="Jenkins J."/>
            <person name="Haas F.B."/>
            <person name="Piednoel M."/>
            <person name="Gundlach H."/>
            <person name="Van Bel M."/>
            <person name="Meyberg R."/>
            <person name="Vives C."/>
            <person name="Morata J."/>
            <person name="Symeonidi A."/>
            <person name="Hiss M."/>
            <person name="Muchero W."/>
            <person name="Kamisugi Y."/>
            <person name="Saleh O."/>
            <person name="Blanc G."/>
            <person name="Decker E.L."/>
            <person name="van Gessel N."/>
            <person name="Grimwood J."/>
            <person name="Hayes R.D."/>
            <person name="Graham S.W."/>
            <person name="Gunter L.E."/>
            <person name="McDaniel S.F."/>
            <person name="Hoernstein S.N.W."/>
            <person name="Larsson A."/>
            <person name="Li F.W."/>
            <person name="Perroud P.F."/>
            <person name="Phillips J."/>
            <person name="Ranjan P."/>
            <person name="Rokshar D.S."/>
            <person name="Rothfels C.J."/>
            <person name="Schneider L."/>
            <person name="Shu S."/>
            <person name="Stevenson D.W."/>
            <person name="Thummler F."/>
            <person name="Tillich M."/>
            <person name="Villarreal Aguilar J.C."/>
            <person name="Widiez T."/>
            <person name="Wong G.K."/>
            <person name="Wymore A."/>
            <person name="Zhang Y."/>
            <person name="Zimmer A.D."/>
            <person name="Quatrano R.S."/>
            <person name="Mayer K.F.X."/>
            <person name="Goodstein D."/>
            <person name="Casacuberta J.M."/>
            <person name="Vandepoele K."/>
            <person name="Reski R."/>
            <person name="Cuming A.C."/>
            <person name="Tuskan G.A."/>
            <person name="Maumus F."/>
            <person name="Salse J."/>
            <person name="Schmutz J."/>
            <person name="Rensing S.A."/>
        </authorList>
    </citation>
    <scope>NUCLEOTIDE SEQUENCE [LARGE SCALE GENOMIC DNA]</scope>
    <source>
        <strain evidence="2 3">cv. Gransden 2004</strain>
    </source>
</reference>
<dbReference type="Gramene" id="Pp3c11_18349V3.1">
    <property type="protein sequence ID" value="PAC:32956507.CDS.1"/>
    <property type="gene ID" value="Pp3c11_18349"/>
</dbReference>
<evidence type="ECO:0000313" key="2">
    <source>
        <dbReference type="EnsemblPlants" id="PAC:32956507.CDS.1"/>
    </source>
</evidence>
<protein>
    <submittedName>
        <fullName evidence="1 2">Uncharacterized protein</fullName>
    </submittedName>
</protein>
<sequence>MVALQKPNTKKITKLCMLRKTCVATAAPQVQGGLIDTSCHRPFRIYRCHIRLSNSSPLSLADISIFYHPRQHSRFTDPRLYLQLQTQ</sequence>
<gene>
    <name evidence="1" type="ORF">PHYPA_015199</name>
</gene>
<accession>A0A2K1JV69</accession>
<evidence type="ECO:0000313" key="3">
    <source>
        <dbReference type="Proteomes" id="UP000006727"/>
    </source>
</evidence>
<organism evidence="1">
    <name type="scientific">Physcomitrium patens</name>
    <name type="common">Spreading-leaved earth moss</name>
    <name type="synonym">Physcomitrella patens</name>
    <dbReference type="NCBI Taxonomy" id="3218"/>
    <lineage>
        <taxon>Eukaryota</taxon>
        <taxon>Viridiplantae</taxon>
        <taxon>Streptophyta</taxon>
        <taxon>Embryophyta</taxon>
        <taxon>Bryophyta</taxon>
        <taxon>Bryophytina</taxon>
        <taxon>Bryopsida</taxon>
        <taxon>Funariidae</taxon>
        <taxon>Funariales</taxon>
        <taxon>Funariaceae</taxon>
        <taxon>Physcomitrium</taxon>
    </lineage>
</organism>
<proteinExistence type="predicted"/>
<dbReference type="EMBL" id="ABEU02000011">
    <property type="protein sequence ID" value="PNR45428.1"/>
    <property type="molecule type" value="Genomic_DNA"/>
</dbReference>
<reference evidence="1 3" key="1">
    <citation type="journal article" date="2008" name="Science">
        <title>The Physcomitrella genome reveals evolutionary insights into the conquest of land by plants.</title>
        <authorList>
            <person name="Rensing S."/>
            <person name="Lang D."/>
            <person name="Zimmer A."/>
            <person name="Terry A."/>
            <person name="Salamov A."/>
            <person name="Shapiro H."/>
            <person name="Nishiyama T."/>
            <person name="Perroud P.-F."/>
            <person name="Lindquist E."/>
            <person name="Kamisugi Y."/>
            <person name="Tanahashi T."/>
            <person name="Sakakibara K."/>
            <person name="Fujita T."/>
            <person name="Oishi K."/>
            <person name="Shin-I T."/>
            <person name="Kuroki Y."/>
            <person name="Toyoda A."/>
            <person name="Suzuki Y."/>
            <person name="Hashimoto A."/>
            <person name="Yamaguchi K."/>
            <person name="Sugano A."/>
            <person name="Kohara Y."/>
            <person name="Fujiyama A."/>
            <person name="Anterola A."/>
            <person name="Aoki S."/>
            <person name="Ashton N."/>
            <person name="Barbazuk W.B."/>
            <person name="Barker E."/>
            <person name="Bennetzen J."/>
            <person name="Bezanilla M."/>
            <person name="Blankenship R."/>
            <person name="Cho S.H."/>
            <person name="Dutcher S."/>
            <person name="Estelle M."/>
            <person name="Fawcett J.A."/>
            <person name="Gundlach H."/>
            <person name="Hanada K."/>
            <person name="Heyl A."/>
            <person name="Hicks K.A."/>
            <person name="Hugh J."/>
            <person name="Lohr M."/>
            <person name="Mayer K."/>
            <person name="Melkozernov A."/>
            <person name="Murata T."/>
            <person name="Nelson D."/>
            <person name="Pils B."/>
            <person name="Prigge M."/>
            <person name="Reiss B."/>
            <person name="Renner T."/>
            <person name="Rombauts S."/>
            <person name="Rushton P."/>
            <person name="Sanderfoot A."/>
            <person name="Schween G."/>
            <person name="Shiu S.-H."/>
            <person name="Stueber K."/>
            <person name="Theodoulou F.L."/>
            <person name="Tu H."/>
            <person name="Van de Peer Y."/>
            <person name="Verrier P.J."/>
            <person name="Waters E."/>
            <person name="Wood A."/>
            <person name="Yang L."/>
            <person name="Cove D."/>
            <person name="Cuming A."/>
            <person name="Hasebe M."/>
            <person name="Lucas S."/>
            <person name="Mishler D.B."/>
            <person name="Reski R."/>
            <person name="Grigoriev I."/>
            <person name="Quatrano R.S."/>
            <person name="Boore J.L."/>
        </authorList>
    </citation>
    <scope>NUCLEOTIDE SEQUENCE [LARGE SCALE GENOMIC DNA]</scope>
    <source>
        <strain evidence="2 3">cv. Gransden 2004</strain>
    </source>
</reference>
<dbReference type="EnsemblPlants" id="Pp3c11_18349V3.1">
    <property type="protein sequence ID" value="PAC:32956507.CDS.1"/>
    <property type="gene ID" value="Pp3c11_18349"/>
</dbReference>
<reference evidence="2" key="3">
    <citation type="submission" date="2020-12" db="UniProtKB">
        <authorList>
            <consortium name="EnsemblPlants"/>
        </authorList>
    </citation>
    <scope>IDENTIFICATION</scope>
</reference>
<keyword evidence="3" id="KW-1185">Reference proteome</keyword>
<dbReference type="InParanoid" id="A0A2K1JV69"/>